<evidence type="ECO:0000313" key="2">
    <source>
        <dbReference type="EMBL" id="RSH95844.1"/>
    </source>
</evidence>
<dbReference type="Proteomes" id="UP000279259">
    <property type="component" value="Unassembled WGS sequence"/>
</dbReference>
<protein>
    <submittedName>
        <fullName evidence="2">Uncharacterized protein</fullName>
    </submittedName>
</protein>
<name>A0A427YXP0_9TREE</name>
<accession>A0A427YXP0</accession>
<dbReference type="EMBL" id="RSCD01000001">
    <property type="protein sequence ID" value="RSH95844.1"/>
    <property type="molecule type" value="Genomic_DNA"/>
</dbReference>
<gene>
    <name evidence="2" type="ORF">EHS25_000937</name>
</gene>
<comment type="caution">
    <text evidence="2">The sequence shown here is derived from an EMBL/GenBank/DDBJ whole genome shotgun (WGS) entry which is preliminary data.</text>
</comment>
<organism evidence="2 3">
    <name type="scientific">Saitozyma podzolica</name>
    <dbReference type="NCBI Taxonomy" id="1890683"/>
    <lineage>
        <taxon>Eukaryota</taxon>
        <taxon>Fungi</taxon>
        <taxon>Dikarya</taxon>
        <taxon>Basidiomycota</taxon>
        <taxon>Agaricomycotina</taxon>
        <taxon>Tremellomycetes</taxon>
        <taxon>Tremellales</taxon>
        <taxon>Trimorphomycetaceae</taxon>
        <taxon>Saitozyma</taxon>
    </lineage>
</organism>
<evidence type="ECO:0000313" key="3">
    <source>
        <dbReference type="Proteomes" id="UP000279259"/>
    </source>
</evidence>
<keyword evidence="3" id="KW-1185">Reference proteome</keyword>
<evidence type="ECO:0000256" key="1">
    <source>
        <dbReference type="SAM" id="Coils"/>
    </source>
</evidence>
<feature type="coiled-coil region" evidence="1">
    <location>
        <begin position="67"/>
        <end position="185"/>
    </location>
</feature>
<keyword evidence="1" id="KW-0175">Coiled coil</keyword>
<sequence length="243" mass="27013">MLPPESRSQITNTPNTILVPTQREISLPPASGPLSPSITVASSSGWIAQVDASPGGQRGKKQFSEDAKRHGAEVEAFRQEREELRAAKTALSEEILELSRANLLLLETVKEGSTITTGLTEDLRCVRREKDEEKKRTEMLSQENVYLRRKGLDNKRIRREEENKLEAANNAIGVLKGRLDEMAREAAREREALDKAWQRKLDEAEVPARIAIKEARHSGTTGVAEELAAIAFGGHVKSWVRGE</sequence>
<reference evidence="2 3" key="1">
    <citation type="submission" date="2018-11" db="EMBL/GenBank/DDBJ databases">
        <title>Genome sequence of Saitozyma podzolica DSM 27192.</title>
        <authorList>
            <person name="Aliyu H."/>
            <person name="Gorte O."/>
            <person name="Ochsenreither K."/>
        </authorList>
    </citation>
    <scope>NUCLEOTIDE SEQUENCE [LARGE SCALE GENOMIC DNA]</scope>
    <source>
        <strain evidence="2 3">DSM 27192</strain>
    </source>
</reference>
<proteinExistence type="predicted"/>
<dbReference type="AlphaFoldDB" id="A0A427YXP0"/>